<organism evidence="1 2">
    <name type="scientific">Nocardioides lianchengensis</name>
    <dbReference type="NCBI Taxonomy" id="1045774"/>
    <lineage>
        <taxon>Bacteria</taxon>
        <taxon>Bacillati</taxon>
        <taxon>Actinomycetota</taxon>
        <taxon>Actinomycetes</taxon>
        <taxon>Propionibacteriales</taxon>
        <taxon>Nocardioidaceae</taxon>
        <taxon>Nocardioides</taxon>
    </lineage>
</organism>
<dbReference type="RefSeq" id="WP_090860514.1">
    <property type="nucleotide sequence ID" value="NZ_JACCAD010000002.1"/>
</dbReference>
<protein>
    <submittedName>
        <fullName evidence="1">Uncharacterized protein</fullName>
    </submittedName>
</protein>
<dbReference type="EMBL" id="FMZM01000015">
    <property type="protein sequence ID" value="SDE10492.1"/>
    <property type="molecule type" value="Genomic_DNA"/>
</dbReference>
<reference evidence="1 2" key="1">
    <citation type="submission" date="2016-10" db="EMBL/GenBank/DDBJ databases">
        <authorList>
            <person name="de Groot N.N."/>
        </authorList>
    </citation>
    <scope>NUCLEOTIDE SEQUENCE [LARGE SCALE GENOMIC DNA]</scope>
    <source>
        <strain evidence="1 2">CGMCC 4.6858</strain>
    </source>
</reference>
<evidence type="ECO:0000313" key="1">
    <source>
        <dbReference type="EMBL" id="SDE10492.1"/>
    </source>
</evidence>
<name>A0A1G7A6Q0_9ACTN</name>
<keyword evidence="2" id="KW-1185">Reference proteome</keyword>
<sequence length="70" mass="7528">MITLPAMLVYTPFVVATAPLSAKPYWSWRNELSSAGATPIEERRIAWWAGPPSLGGAGAIFLSLMSTFAT</sequence>
<gene>
    <name evidence="1" type="ORF">SAMN05421872_1153</name>
</gene>
<dbReference type="AlphaFoldDB" id="A0A1G7A6Q0"/>
<dbReference type="Proteomes" id="UP000199034">
    <property type="component" value="Unassembled WGS sequence"/>
</dbReference>
<evidence type="ECO:0000313" key="2">
    <source>
        <dbReference type="Proteomes" id="UP000199034"/>
    </source>
</evidence>
<proteinExistence type="predicted"/>
<accession>A0A1G7A6Q0</accession>